<protein>
    <recommendedName>
        <fullName evidence="5">Cytochrome c domain-containing protein</fullName>
    </recommendedName>
</protein>
<accession>A0A7S9H1X0</accession>
<keyword evidence="7" id="KW-1185">Reference proteome</keyword>
<proteinExistence type="predicted"/>
<evidence type="ECO:0000256" key="4">
    <source>
        <dbReference type="PROSITE-ProRule" id="PRU00433"/>
    </source>
</evidence>
<feature type="domain" description="Cytochrome c" evidence="5">
    <location>
        <begin position="375"/>
        <end position="584"/>
    </location>
</feature>
<sequence>MIAAAAGWKCRFRVAVLRASQPLEPNMKFNVRVALLAIAAVLGVFICAAADDKPTPANPVHLQQGWTTDTADRWHFISQGTALVPYEWFLALEQPGQPPGQTELIRAPANLQRLGFLTEPVSATNPDGLGVGLYSTPVDIQDGRHACWKGKWLGLGCAGCHTGQVSYRGQQIRIEGGPSHIDIDTFVEQLVGSITDVLTDRQGAKQRFLARVKASPADLSTGLPCFGEVLQAADKFNQIVGANSGDTANGAGRLDAHGAGLNQLLAGPFRLMSDKTDIGETRNYAHLTAPVRYPALWDTPRFSWVLYNGSIRQPLTRSLVEALGVLAPIKHDATMITPDVTHGIQMENVVWGQRALMDLRSPRWPESILGAPDQKQVARGGLVYASACADCHDAAPAVAPPGACDEIQIPLVDLDKIGTDPEQATTFNSRKIALSKIGGPDSMSNYKAAEALTGIIADQWIAKSKGNAAAAAEINCGRPNRYRGPLAYRARPLNGIWAMAPYLHNGSVPSLYDLLVLPGQRPKTFYVGNWEFDPAKVGYQMSSRTPGAFLFDTSVRGNSNAGHIYGTDLSEDDRRALIEYLKTL</sequence>
<evidence type="ECO:0000313" key="7">
    <source>
        <dbReference type="Proteomes" id="UP000594621"/>
    </source>
</evidence>
<dbReference type="KEGG" id="bcou:IC761_09360"/>
<dbReference type="PANTHER" id="PTHR30600">
    <property type="entry name" value="CYTOCHROME C PEROXIDASE-RELATED"/>
    <property type="match status" value="1"/>
</dbReference>
<organism evidence="6 7">
    <name type="scientific">Bradyrhizobium commune</name>
    <dbReference type="NCBI Taxonomy" id="83627"/>
    <lineage>
        <taxon>Bacteria</taxon>
        <taxon>Pseudomonadati</taxon>
        <taxon>Pseudomonadota</taxon>
        <taxon>Alphaproteobacteria</taxon>
        <taxon>Hyphomicrobiales</taxon>
        <taxon>Nitrobacteraceae</taxon>
        <taxon>Bradyrhizobium</taxon>
    </lineage>
</organism>
<dbReference type="PANTHER" id="PTHR30600:SF9">
    <property type="entry name" value="BLR7738 PROTEIN"/>
    <property type="match status" value="1"/>
</dbReference>
<dbReference type="SUPFAM" id="SSF46626">
    <property type="entry name" value="Cytochrome c"/>
    <property type="match status" value="1"/>
</dbReference>
<dbReference type="GO" id="GO:0009055">
    <property type="term" value="F:electron transfer activity"/>
    <property type="evidence" value="ECO:0007669"/>
    <property type="project" value="InterPro"/>
</dbReference>
<dbReference type="AlphaFoldDB" id="A0A7S9H1X0"/>
<dbReference type="Pfam" id="PF21419">
    <property type="entry name" value="RoxA-like_Cyt-c"/>
    <property type="match status" value="1"/>
</dbReference>
<dbReference type="Proteomes" id="UP000594621">
    <property type="component" value="Chromosome"/>
</dbReference>
<dbReference type="PROSITE" id="PS51007">
    <property type="entry name" value="CYTC"/>
    <property type="match status" value="1"/>
</dbReference>
<gene>
    <name evidence="6" type="ORF">IC761_09360</name>
</gene>
<dbReference type="InterPro" id="IPR047758">
    <property type="entry name" value="CytoC_perox"/>
</dbReference>
<evidence type="ECO:0000256" key="2">
    <source>
        <dbReference type="ARBA" id="ARBA00022723"/>
    </source>
</evidence>
<keyword evidence="2 4" id="KW-0479">Metal-binding</keyword>
<dbReference type="Gene3D" id="1.10.760.10">
    <property type="entry name" value="Cytochrome c-like domain"/>
    <property type="match status" value="1"/>
</dbReference>
<keyword evidence="3 4" id="KW-0408">Iron</keyword>
<dbReference type="InterPro" id="IPR051395">
    <property type="entry name" value="Cytochrome_c_Peroxidase/MauG"/>
</dbReference>
<dbReference type="RefSeq" id="WP_195802962.1">
    <property type="nucleotide sequence ID" value="NZ_CP061379.1"/>
</dbReference>
<evidence type="ECO:0000256" key="3">
    <source>
        <dbReference type="ARBA" id="ARBA00023004"/>
    </source>
</evidence>
<reference evidence="6 7" key="1">
    <citation type="submission" date="2020-09" db="EMBL/GenBank/DDBJ databases">
        <title>Complete genomes of bradyrhizobia occurring on native shrubby legumes in Australia.</title>
        <authorList>
            <person name="Lafay B."/>
        </authorList>
    </citation>
    <scope>NUCLEOTIDE SEQUENCE [LARGE SCALE GENOMIC DNA]</scope>
    <source>
        <strain evidence="6 7">BDV5040</strain>
    </source>
</reference>
<dbReference type="GO" id="GO:0046872">
    <property type="term" value="F:metal ion binding"/>
    <property type="evidence" value="ECO:0007669"/>
    <property type="project" value="UniProtKB-KW"/>
</dbReference>
<dbReference type="GO" id="GO:0020037">
    <property type="term" value="F:heme binding"/>
    <property type="evidence" value="ECO:0007669"/>
    <property type="project" value="InterPro"/>
</dbReference>
<dbReference type="EMBL" id="CP061379">
    <property type="protein sequence ID" value="QPF93451.1"/>
    <property type="molecule type" value="Genomic_DNA"/>
</dbReference>
<name>A0A7S9H1X0_9BRAD</name>
<evidence type="ECO:0000256" key="1">
    <source>
        <dbReference type="ARBA" id="ARBA00022617"/>
    </source>
</evidence>
<evidence type="ECO:0000259" key="5">
    <source>
        <dbReference type="PROSITE" id="PS51007"/>
    </source>
</evidence>
<dbReference type="InterPro" id="IPR009056">
    <property type="entry name" value="Cyt_c-like_dom"/>
</dbReference>
<dbReference type="GO" id="GO:0004130">
    <property type="term" value="F:cytochrome-c peroxidase activity"/>
    <property type="evidence" value="ECO:0007669"/>
    <property type="project" value="TreeGrafter"/>
</dbReference>
<evidence type="ECO:0000313" key="6">
    <source>
        <dbReference type="EMBL" id="QPF93451.1"/>
    </source>
</evidence>
<dbReference type="InterPro" id="IPR036909">
    <property type="entry name" value="Cyt_c-like_dom_sf"/>
</dbReference>
<keyword evidence="1 4" id="KW-0349">Heme</keyword>
<dbReference type="NCBIfam" id="NF040606">
    <property type="entry name" value="CytoC_perox"/>
    <property type="match status" value="1"/>
</dbReference>